<keyword evidence="4" id="KW-0812">Transmembrane</keyword>
<dbReference type="SMART" id="SM00248">
    <property type="entry name" value="ANK"/>
    <property type="match status" value="8"/>
</dbReference>
<evidence type="ECO:0000256" key="1">
    <source>
        <dbReference type="ARBA" id="ARBA00022737"/>
    </source>
</evidence>
<dbReference type="PROSITE" id="PS50088">
    <property type="entry name" value="ANK_REPEAT"/>
    <property type="match status" value="3"/>
</dbReference>
<keyword evidence="4" id="KW-1133">Transmembrane helix</keyword>
<evidence type="ECO:0000256" key="4">
    <source>
        <dbReference type="SAM" id="Phobius"/>
    </source>
</evidence>
<keyword evidence="1" id="KW-0677">Repeat</keyword>
<gene>
    <name evidence="5" type="ORF">K458DRAFT_427309</name>
</gene>
<feature type="repeat" description="ANK" evidence="3">
    <location>
        <begin position="100"/>
        <end position="132"/>
    </location>
</feature>
<evidence type="ECO:0000313" key="6">
    <source>
        <dbReference type="Proteomes" id="UP000799291"/>
    </source>
</evidence>
<dbReference type="SUPFAM" id="SSF48403">
    <property type="entry name" value="Ankyrin repeat"/>
    <property type="match status" value="2"/>
</dbReference>
<organism evidence="5 6">
    <name type="scientific">Lentithecium fluviatile CBS 122367</name>
    <dbReference type="NCBI Taxonomy" id="1168545"/>
    <lineage>
        <taxon>Eukaryota</taxon>
        <taxon>Fungi</taxon>
        <taxon>Dikarya</taxon>
        <taxon>Ascomycota</taxon>
        <taxon>Pezizomycotina</taxon>
        <taxon>Dothideomycetes</taxon>
        <taxon>Pleosporomycetidae</taxon>
        <taxon>Pleosporales</taxon>
        <taxon>Massarineae</taxon>
        <taxon>Lentitheciaceae</taxon>
        <taxon>Lentithecium</taxon>
    </lineage>
</organism>
<protein>
    <submittedName>
        <fullName evidence="5">Ankyrin</fullName>
    </submittedName>
</protein>
<dbReference type="Pfam" id="PF12796">
    <property type="entry name" value="Ank_2"/>
    <property type="match status" value="3"/>
</dbReference>
<dbReference type="AlphaFoldDB" id="A0A6G1JER1"/>
<evidence type="ECO:0000256" key="3">
    <source>
        <dbReference type="PROSITE-ProRule" id="PRU00023"/>
    </source>
</evidence>
<feature type="transmembrane region" description="Helical" evidence="4">
    <location>
        <begin position="628"/>
        <end position="646"/>
    </location>
</feature>
<dbReference type="InterPro" id="IPR002110">
    <property type="entry name" value="Ankyrin_rpt"/>
</dbReference>
<dbReference type="PANTHER" id="PTHR24123">
    <property type="entry name" value="ANKYRIN REPEAT-CONTAINING"/>
    <property type="match status" value="1"/>
</dbReference>
<dbReference type="Proteomes" id="UP000799291">
    <property type="component" value="Unassembled WGS sequence"/>
</dbReference>
<proteinExistence type="predicted"/>
<dbReference type="EMBL" id="MU005572">
    <property type="protein sequence ID" value="KAF2689054.1"/>
    <property type="molecule type" value="Genomic_DNA"/>
</dbReference>
<dbReference type="Gene3D" id="1.25.40.20">
    <property type="entry name" value="Ankyrin repeat-containing domain"/>
    <property type="match status" value="3"/>
</dbReference>
<dbReference type="PROSITE" id="PS50297">
    <property type="entry name" value="ANK_REP_REGION"/>
    <property type="match status" value="3"/>
</dbReference>
<accession>A0A6G1JER1</accession>
<dbReference type="InterPro" id="IPR036770">
    <property type="entry name" value="Ankyrin_rpt-contain_sf"/>
</dbReference>
<feature type="repeat" description="ANK" evidence="3">
    <location>
        <begin position="339"/>
        <end position="371"/>
    </location>
</feature>
<keyword evidence="2 3" id="KW-0040">ANK repeat</keyword>
<sequence length="655" mass="72856">MTGEKLAEYEIPSLRSTARRTNPIDTQDLSALRAFIDGSRSFLTGLIRKGRGWTMEDSVRARTVLHTAATLGYADCVRLIVENLTEADQRKSFVNKLDDRGWTALHYATAGQYPEICKGLLRQGASLNLKNNESCTAFDLAVKGGHRETLDSIARYAGLPSKDIADTFGLSKTHIRARNGTLSHMELGAMCLEELEETDFLGRAPLYRATEMNMGTVARVLIEKVNLAMSELLELSFLADSNDGLDLLYSLLSRLPRDSLGDDSLERTTAIDLLMKIIKQNDPVPIMLLHNAGLDINAADPSDLSSAGTALSRAIEWRMSKAAVCLIQCGADTAAKYRDGFPCLHNACQKGLVDVVGCLLEHGANPEFQVENADPRYDLVTPLHAAFHARSMADSVAITRLLLKHGASFSTAVGDSWPEAWYAVYYWHSKISRVDKLSSSEQAACDALQDLLSEHGCAFMMEKADIRGCVSIHKAAERNDLKALMACLDERVPPDWATYHHWTKLTPLQIAVRLGHFEVAKALLERGADVGIIRREYMNVYTDYYNEGGVSFGKRHEREKIVKLLLEEIEQESKGYFADRDPHLNRDISRSLKQERAHDPTAPGEKGSEFGVSSVERIRRLLADWPKLFITGAGGLFLLLLLFYLVEINFSRLSF</sequence>
<dbReference type="OrthoDB" id="10057496at2759"/>
<keyword evidence="4" id="KW-0472">Membrane</keyword>
<evidence type="ECO:0000256" key="2">
    <source>
        <dbReference type="ARBA" id="ARBA00023043"/>
    </source>
</evidence>
<evidence type="ECO:0000313" key="5">
    <source>
        <dbReference type="EMBL" id="KAF2689054.1"/>
    </source>
</evidence>
<feature type="repeat" description="ANK" evidence="3">
    <location>
        <begin position="503"/>
        <end position="535"/>
    </location>
</feature>
<name>A0A6G1JER1_9PLEO</name>
<dbReference type="InterPro" id="IPR051165">
    <property type="entry name" value="Multifunctional_ANK_Repeat"/>
</dbReference>
<reference evidence="5" key="1">
    <citation type="journal article" date="2020" name="Stud. Mycol.">
        <title>101 Dothideomycetes genomes: a test case for predicting lifestyles and emergence of pathogens.</title>
        <authorList>
            <person name="Haridas S."/>
            <person name="Albert R."/>
            <person name="Binder M."/>
            <person name="Bloem J."/>
            <person name="Labutti K."/>
            <person name="Salamov A."/>
            <person name="Andreopoulos B."/>
            <person name="Baker S."/>
            <person name="Barry K."/>
            <person name="Bills G."/>
            <person name="Bluhm B."/>
            <person name="Cannon C."/>
            <person name="Castanera R."/>
            <person name="Culley D."/>
            <person name="Daum C."/>
            <person name="Ezra D."/>
            <person name="Gonzalez J."/>
            <person name="Henrissat B."/>
            <person name="Kuo A."/>
            <person name="Liang C."/>
            <person name="Lipzen A."/>
            <person name="Lutzoni F."/>
            <person name="Magnuson J."/>
            <person name="Mondo S."/>
            <person name="Nolan M."/>
            <person name="Ohm R."/>
            <person name="Pangilinan J."/>
            <person name="Park H.-J."/>
            <person name="Ramirez L."/>
            <person name="Alfaro M."/>
            <person name="Sun H."/>
            <person name="Tritt A."/>
            <person name="Yoshinaga Y."/>
            <person name="Zwiers L.-H."/>
            <person name="Turgeon B."/>
            <person name="Goodwin S."/>
            <person name="Spatafora J."/>
            <person name="Crous P."/>
            <person name="Grigoriev I."/>
        </authorList>
    </citation>
    <scope>NUCLEOTIDE SEQUENCE</scope>
    <source>
        <strain evidence="5">CBS 122367</strain>
    </source>
</reference>
<dbReference type="PANTHER" id="PTHR24123:SF33">
    <property type="entry name" value="PROTEIN HOS4"/>
    <property type="match status" value="1"/>
</dbReference>
<keyword evidence="6" id="KW-1185">Reference proteome</keyword>